<dbReference type="InterPro" id="IPR002104">
    <property type="entry name" value="Integrase_catalytic"/>
</dbReference>
<dbReference type="PROSITE" id="PS51898">
    <property type="entry name" value="TYR_RECOMBINASE"/>
    <property type="match status" value="1"/>
</dbReference>
<keyword evidence="5 10" id="KW-0159">Chromosome partition</keyword>
<keyword evidence="9 10" id="KW-0131">Cell cycle</keyword>
<comment type="similarity">
    <text evidence="10">Belongs to the 'phage' integrase family. XerC subfamily.</text>
</comment>
<feature type="active site" evidence="10">
    <location>
        <position position="246"/>
    </location>
</feature>
<dbReference type="AlphaFoldDB" id="A0A1Q2MEX5"/>
<dbReference type="InterPro" id="IPR011010">
    <property type="entry name" value="DNA_brk_join_enz"/>
</dbReference>
<evidence type="ECO:0000259" key="12">
    <source>
        <dbReference type="PROSITE" id="PS51900"/>
    </source>
</evidence>
<dbReference type="Pfam" id="PF00589">
    <property type="entry name" value="Phage_integrase"/>
    <property type="match status" value="1"/>
</dbReference>
<evidence type="ECO:0000313" key="14">
    <source>
        <dbReference type="Proteomes" id="UP000188181"/>
    </source>
</evidence>
<dbReference type="KEGG" id="pbas:SMSP2_01625"/>
<evidence type="ECO:0000256" key="6">
    <source>
        <dbReference type="ARBA" id="ARBA00022908"/>
    </source>
</evidence>
<dbReference type="CDD" id="cd00798">
    <property type="entry name" value="INT_XerDC_C"/>
    <property type="match status" value="1"/>
</dbReference>
<dbReference type="GO" id="GO:0006313">
    <property type="term" value="P:DNA transposition"/>
    <property type="evidence" value="ECO:0007669"/>
    <property type="project" value="UniProtKB-UniRule"/>
</dbReference>
<dbReference type="GO" id="GO:0009037">
    <property type="term" value="F:tyrosine-based site-specific recombinase activity"/>
    <property type="evidence" value="ECO:0007669"/>
    <property type="project" value="UniProtKB-UniRule"/>
</dbReference>
<gene>
    <name evidence="13" type="primary">xerD_3</name>
    <name evidence="10" type="synonym">xerC</name>
    <name evidence="13" type="ORF">SMSP2_01625</name>
</gene>
<evidence type="ECO:0000259" key="11">
    <source>
        <dbReference type="PROSITE" id="PS51898"/>
    </source>
</evidence>
<dbReference type="SUPFAM" id="SSF47823">
    <property type="entry name" value="lambda integrase-like, N-terminal domain"/>
    <property type="match status" value="1"/>
</dbReference>
<keyword evidence="14" id="KW-1185">Reference proteome</keyword>
<keyword evidence="3 10" id="KW-0963">Cytoplasm</keyword>
<feature type="active site" evidence="10">
    <location>
        <position position="147"/>
    </location>
</feature>
<dbReference type="SUPFAM" id="SSF56349">
    <property type="entry name" value="DNA breaking-rejoining enzymes"/>
    <property type="match status" value="1"/>
</dbReference>
<protein>
    <recommendedName>
        <fullName evidence="10">Tyrosine recombinase XerC</fullName>
    </recommendedName>
</protein>
<dbReference type="Gene3D" id="1.10.150.130">
    <property type="match status" value="1"/>
</dbReference>
<dbReference type="InterPro" id="IPR010998">
    <property type="entry name" value="Integrase_recombinase_N"/>
</dbReference>
<reference evidence="14" key="1">
    <citation type="submission" date="2017-02" db="EMBL/GenBank/DDBJ databases">
        <title>Comparative genomics and description of representatives of a novel lineage of planctomycetes thriving in anoxic sediments.</title>
        <authorList>
            <person name="Spring S."/>
            <person name="Bunk B."/>
            <person name="Sproer C."/>
        </authorList>
    </citation>
    <scope>NUCLEOTIDE SEQUENCE [LARGE SCALE GENOMIC DNA]</scope>
    <source>
        <strain evidence="14">SM-Chi-D1</strain>
    </source>
</reference>
<dbReference type="EMBL" id="CP019646">
    <property type="protein sequence ID" value="AQQ71255.1"/>
    <property type="molecule type" value="Genomic_DNA"/>
</dbReference>
<evidence type="ECO:0000256" key="5">
    <source>
        <dbReference type="ARBA" id="ARBA00022829"/>
    </source>
</evidence>
<dbReference type="InterPro" id="IPR044068">
    <property type="entry name" value="CB"/>
</dbReference>
<comment type="subcellular location">
    <subcellularLocation>
        <location evidence="1 10">Cytoplasm</location>
    </subcellularLocation>
</comment>
<dbReference type="Pfam" id="PF02899">
    <property type="entry name" value="Phage_int_SAM_1"/>
    <property type="match status" value="1"/>
</dbReference>
<dbReference type="PANTHER" id="PTHR30349:SF81">
    <property type="entry name" value="TYROSINE RECOMBINASE XERC"/>
    <property type="match status" value="1"/>
</dbReference>
<name>A0A1Q2MEX5_9BACT</name>
<feature type="active site" evidence="10">
    <location>
        <position position="243"/>
    </location>
</feature>
<comment type="subunit">
    <text evidence="10">Forms a cyclic heterotetrameric complex composed of two molecules of XerC and two molecules of XerD.</text>
</comment>
<feature type="active site" evidence="10">
    <location>
        <position position="269"/>
    </location>
</feature>
<dbReference type="PANTHER" id="PTHR30349">
    <property type="entry name" value="PHAGE INTEGRASE-RELATED"/>
    <property type="match status" value="1"/>
</dbReference>
<dbReference type="InterPro" id="IPR050090">
    <property type="entry name" value="Tyrosine_recombinase_XerCD"/>
</dbReference>
<dbReference type="Gene3D" id="1.10.443.10">
    <property type="entry name" value="Intergrase catalytic core"/>
    <property type="match status" value="1"/>
</dbReference>
<dbReference type="InterPro" id="IPR013762">
    <property type="entry name" value="Integrase-like_cat_sf"/>
</dbReference>
<dbReference type="InterPro" id="IPR004107">
    <property type="entry name" value="Integrase_SAM-like_N"/>
</dbReference>
<proteinExistence type="inferred from homology"/>
<dbReference type="InterPro" id="IPR023009">
    <property type="entry name" value="Tyrosine_recombinase_XerC/XerD"/>
</dbReference>
<feature type="active site" description="O-(3'-phospho-DNA)-tyrosine intermediate" evidence="10">
    <location>
        <position position="278"/>
    </location>
</feature>
<dbReference type="GO" id="GO:0007059">
    <property type="term" value="P:chromosome segregation"/>
    <property type="evidence" value="ECO:0007669"/>
    <property type="project" value="UniProtKB-UniRule"/>
</dbReference>
<dbReference type="RefSeq" id="WP_146683450.1">
    <property type="nucleotide sequence ID" value="NZ_CP019646.1"/>
</dbReference>
<keyword evidence="6 10" id="KW-0229">DNA integration</keyword>
<dbReference type="Proteomes" id="UP000188181">
    <property type="component" value="Chromosome"/>
</dbReference>
<dbReference type="NCBIfam" id="TIGR02225">
    <property type="entry name" value="recomb_XerD"/>
    <property type="match status" value="1"/>
</dbReference>
<dbReference type="GO" id="GO:0005737">
    <property type="term" value="C:cytoplasm"/>
    <property type="evidence" value="ECO:0007669"/>
    <property type="project" value="UniProtKB-SubCell"/>
</dbReference>
<evidence type="ECO:0000256" key="1">
    <source>
        <dbReference type="ARBA" id="ARBA00004496"/>
    </source>
</evidence>
<evidence type="ECO:0000256" key="9">
    <source>
        <dbReference type="ARBA" id="ARBA00023306"/>
    </source>
</evidence>
<evidence type="ECO:0000256" key="8">
    <source>
        <dbReference type="ARBA" id="ARBA00023172"/>
    </source>
</evidence>
<organism evidence="13 14">
    <name type="scientific">Limihaloglobus sulfuriphilus</name>
    <dbReference type="NCBI Taxonomy" id="1851148"/>
    <lineage>
        <taxon>Bacteria</taxon>
        <taxon>Pseudomonadati</taxon>
        <taxon>Planctomycetota</taxon>
        <taxon>Phycisphaerae</taxon>
        <taxon>Sedimentisphaerales</taxon>
        <taxon>Sedimentisphaeraceae</taxon>
        <taxon>Limihaloglobus</taxon>
    </lineage>
</organism>
<evidence type="ECO:0000256" key="4">
    <source>
        <dbReference type="ARBA" id="ARBA00022618"/>
    </source>
</evidence>
<accession>A0A1Q2MEX5</accession>
<feature type="domain" description="Tyr recombinase" evidence="11">
    <location>
        <begin position="106"/>
        <end position="291"/>
    </location>
</feature>
<dbReference type="NCBIfam" id="NF001399">
    <property type="entry name" value="PRK00283.1"/>
    <property type="match status" value="1"/>
</dbReference>
<dbReference type="PROSITE" id="PS51900">
    <property type="entry name" value="CB"/>
    <property type="match status" value="1"/>
</dbReference>
<dbReference type="GO" id="GO:0051301">
    <property type="term" value="P:cell division"/>
    <property type="evidence" value="ECO:0007669"/>
    <property type="project" value="UniProtKB-KW"/>
</dbReference>
<comment type="function">
    <text evidence="10">Site-specific tyrosine recombinase, which acts by catalyzing the cutting and rejoining of the recombining DNA molecules. The XerC-XerD complex is essential to convert dimers of the bacterial chromosome into monomers to permit their segregation at cell division. It also contributes to the segregational stability of plasmids.</text>
</comment>
<evidence type="ECO:0000256" key="7">
    <source>
        <dbReference type="ARBA" id="ARBA00023125"/>
    </source>
</evidence>
<sequence>MGDQICEYLDYLSLEAGLSVNTILAYGRDLCDFAGFCGGSGIESIASVNSSIIISYQHELALSGKIESSVRRSLVAVKMFLQFALANGISSQSVTELLESPKLWQKLPQVYNTDAVKRLLDAPEPQSDRFYLRDKAILETLYATGMRASETVSLRVNDVNLKIGYLRCIGKGNKERLVPVGVPAIKAITEYIKKQRAQLLNDEKPCEELFLTHSGRPLERTFLWRMVKKYASRAGLGPRLTTHSLRHSFATHLLSGGADLRSVQELLGHADISTTQIYTHVDSDRLKKIHKEFHPRA</sequence>
<keyword evidence="4 10" id="KW-0132">Cell division</keyword>
<evidence type="ECO:0000313" key="13">
    <source>
        <dbReference type="EMBL" id="AQQ71255.1"/>
    </source>
</evidence>
<dbReference type="OrthoDB" id="9801717at2"/>
<evidence type="ECO:0000256" key="3">
    <source>
        <dbReference type="ARBA" id="ARBA00022490"/>
    </source>
</evidence>
<dbReference type="STRING" id="1851148.SMSP2_01625"/>
<comment type="similarity">
    <text evidence="2">Belongs to the 'phage' integrase family. XerD subfamily.</text>
</comment>
<dbReference type="InterPro" id="IPR011932">
    <property type="entry name" value="Recomb_XerD"/>
</dbReference>
<evidence type="ECO:0000256" key="2">
    <source>
        <dbReference type="ARBA" id="ARBA00010450"/>
    </source>
</evidence>
<feature type="active site" evidence="10">
    <location>
        <position position="171"/>
    </location>
</feature>
<dbReference type="GO" id="GO:0003677">
    <property type="term" value="F:DNA binding"/>
    <property type="evidence" value="ECO:0007669"/>
    <property type="project" value="UniProtKB-UniRule"/>
</dbReference>
<keyword evidence="7 10" id="KW-0238">DNA-binding</keyword>
<feature type="domain" description="Core-binding (CB)" evidence="12">
    <location>
        <begin position="1"/>
        <end position="85"/>
    </location>
</feature>
<keyword evidence="8 10" id="KW-0233">DNA recombination</keyword>
<dbReference type="HAMAP" id="MF_01808">
    <property type="entry name" value="Recomb_XerC_XerD"/>
    <property type="match status" value="1"/>
</dbReference>
<evidence type="ECO:0000256" key="10">
    <source>
        <dbReference type="HAMAP-Rule" id="MF_01808"/>
    </source>
</evidence>